<feature type="coiled-coil region" evidence="1">
    <location>
        <begin position="417"/>
        <end position="444"/>
    </location>
</feature>
<feature type="coiled-coil region" evidence="1">
    <location>
        <begin position="354"/>
        <end position="381"/>
    </location>
</feature>
<feature type="coiled-coil region" evidence="1">
    <location>
        <begin position="498"/>
        <end position="532"/>
    </location>
</feature>
<sequence length="570" mass="64484">MDTVKPPPDDPINAGEHSPPRSQTTSGEDLLRLQAEHDSIVPEIESHGASHQILLSASAEKYERNDVALSENAQLVKALAEAESEREALRDELDRIKASTIEREDELEKKINDEVRQREKISGQLEEASSERDALLDELDRIKALAREREEELVKKSNEEMRERERINSQLVESKESISVFVEKFESVKSVKACLVRLLESLGEDKVENGIDEAEELEFEGELEAILGEMSALLKLLNVVEVKVREREEMRKKEKRELENSVVSLTEENRDINSLLRAALVEKEAVEKSLSRIKGGGDQKRVAILQIAERGLQKVGFGFMRGAGGNEAAVDNSGASTGSRSDGSEGEEEAITLASTVERIMKNLRLEITQLRRSLEESRSDTERLQSLTEKQAQQLAENAMYIEGLEVRETMLAQNVEEFLVEIKETEEEVARWREACEMEVEAGHSVVEERDKVVAILKQELEKTKAALDVSNGKLKLKEELAAAAMTAQAASERSLELADNRTSELRERIEELTRQLEEIEKRERGNRHSVRHICWPWRVLKFSSAHSTNTTVRNVKRMLPEMQALLH</sequence>
<evidence type="ECO:0000313" key="3">
    <source>
        <dbReference type="EMBL" id="KAK2983529.1"/>
    </source>
</evidence>
<feature type="coiled-coil region" evidence="1">
    <location>
        <begin position="65"/>
        <end position="167"/>
    </location>
</feature>
<accession>A0AA88RE37</accession>
<reference evidence="3" key="1">
    <citation type="submission" date="2022-12" db="EMBL/GenBank/DDBJ databases">
        <title>Draft genome assemblies for two species of Escallonia (Escalloniales).</title>
        <authorList>
            <person name="Chanderbali A."/>
            <person name="Dervinis C."/>
            <person name="Anghel I."/>
            <person name="Soltis D."/>
            <person name="Soltis P."/>
            <person name="Zapata F."/>
        </authorList>
    </citation>
    <scope>NUCLEOTIDE SEQUENCE</scope>
    <source>
        <strain evidence="3">UCBG92.1500</strain>
        <tissue evidence="3">Leaf</tissue>
    </source>
</reference>
<keyword evidence="4" id="KW-1185">Reference proteome</keyword>
<evidence type="ECO:0000313" key="4">
    <source>
        <dbReference type="Proteomes" id="UP001187471"/>
    </source>
</evidence>
<dbReference type="PANTHER" id="PTHR34937">
    <property type="entry name" value="OS08G0559800 PROTEIN"/>
    <property type="match status" value="1"/>
</dbReference>
<evidence type="ECO:0000256" key="1">
    <source>
        <dbReference type="SAM" id="Coils"/>
    </source>
</evidence>
<comment type="caution">
    <text evidence="3">The sequence shown here is derived from an EMBL/GenBank/DDBJ whole genome shotgun (WGS) entry which is preliminary data.</text>
</comment>
<keyword evidence="1" id="KW-0175">Coiled coil</keyword>
<name>A0AA88RE37_9ASTE</name>
<dbReference type="PANTHER" id="PTHR34937:SF2">
    <property type="entry name" value="OS08G0559800 PROTEIN"/>
    <property type="match status" value="1"/>
</dbReference>
<dbReference type="Proteomes" id="UP001187471">
    <property type="component" value="Unassembled WGS sequence"/>
</dbReference>
<organism evidence="3 4">
    <name type="scientific">Escallonia rubra</name>
    <dbReference type="NCBI Taxonomy" id="112253"/>
    <lineage>
        <taxon>Eukaryota</taxon>
        <taxon>Viridiplantae</taxon>
        <taxon>Streptophyta</taxon>
        <taxon>Embryophyta</taxon>
        <taxon>Tracheophyta</taxon>
        <taxon>Spermatophyta</taxon>
        <taxon>Magnoliopsida</taxon>
        <taxon>eudicotyledons</taxon>
        <taxon>Gunneridae</taxon>
        <taxon>Pentapetalae</taxon>
        <taxon>asterids</taxon>
        <taxon>campanulids</taxon>
        <taxon>Escalloniales</taxon>
        <taxon>Escalloniaceae</taxon>
        <taxon>Escallonia</taxon>
    </lineage>
</organism>
<dbReference type="AlphaFoldDB" id="A0AA88RE37"/>
<feature type="compositionally biased region" description="Pro residues" evidence="2">
    <location>
        <begin position="1"/>
        <end position="10"/>
    </location>
</feature>
<dbReference type="EMBL" id="JAVXUO010001311">
    <property type="protein sequence ID" value="KAK2983529.1"/>
    <property type="molecule type" value="Genomic_DNA"/>
</dbReference>
<protein>
    <submittedName>
        <fullName evidence="3">Uncharacterized protein</fullName>
    </submittedName>
</protein>
<feature type="region of interest" description="Disordered" evidence="2">
    <location>
        <begin position="326"/>
        <end position="348"/>
    </location>
</feature>
<dbReference type="InterPro" id="IPR040300">
    <property type="entry name" value="At3g49055-like"/>
</dbReference>
<proteinExistence type="predicted"/>
<evidence type="ECO:0000256" key="2">
    <source>
        <dbReference type="SAM" id="MobiDB-lite"/>
    </source>
</evidence>
<feature type="region of interest" description="Disordered" evidence="2">
    <location>
        <begin position="1"/>
        <end position="28"/>
    </location>
</feature>
<gene>
    <name evidence="3" type="ORF">RJ640_023063</name>
</gene>